<dbReference type="GO" id="GO:0016887">
    <property type="term" value="F:ATP hydrolysis activity"/>
    <property type="evidence" value="ECO:0007669"/>
    <property type="project" value="InterPro"/>
</dbReference>
<dbReference type="GO" id="GO:0005524">
    <property type="term" value="F:ATP binding"/>
    <property type="evidence" value="ECO:0007669"/>
    <property type="project" value="UniProtKB-KW"/>
</dbReference>
<dbReference type="GO" id="GO:0015594">
    <property type="term" value="F:ABC-type putrescine transporter activity"/>
    <property type="evidence" value="ECO:0007669"/>
    <property type="project" value="InterPro"/>
</dbReference>
<keyword evidence="10" id="KW-1185">Reference proteome</keyword>
<dbReference type="AlphaFoldDB" id="A0A418M0M8"/>
<evidence type="ECO:0000256" key="7">
    <source>
        <dbReference type="RuleBase" id="RU364083"/>
    </source>
</evidence>
<evidence type="ECO:0000256" key="1">
    <source>
        <dbReference type="ARBA" id="ARBA00022448"/>
    </source>
</evidence>
<keyword evidence="6 7" id="KW-0472">Membrane</keyword>
<dbReference type="InterPro" id="IPR017879">
    <property type="entry name" value="PotA_ATP-bd"/>
</dbReference>
<comment type="similarity">
    <text evidence="7">Belongs to the ABC transporter superfamily. Spermidine/putrescine importer (TC 3.A.1.11.1) family.</text>
</comment>
<keyword evidence="4 7" id="KW-0067">ATP-binding</keyword>
<dbReference type="InterPro" id="IPR005893">
    <property type="entry name" value="PotA-like"/>
</dbReference>
<gene>
    <name evidence="7" type="primary">potA</name>
    <name evidence="9" type="ORF">DYU11_26670</name>
</gene>
<protein>
    <recommendedName>
        <fullName evidence="7">Spermidine/putrescine import ATP-binding protein PotA</fullName>
        <ecNumber evidence="7">7.6.2.11</ecNumber>
    </recommendedName>
</protein>
<dbReference type="NCBIfam" id="TIGR01187">
    <property type="entry name" value="potA"/>
    <property type="match status" value="1"/>
</dbReference>
<organism evidence="9 10">
    <name type="scientific">Fibrisoma montanum</name>
    <dbReference type="NCBI Taxonomy" id="2305895"/>
    <lineage>
        <taxon>Bacteria</taxon>
        <taxon>Pseudomonadati</taxon>
        <taxon>Bacteroidota</taxon>
        <taxon>Cytophagia</taxon>
        <taxon>Cytophagales</taxon>
        <taxon>Spirosomataceae</taxon>
        <taxon>Fibrisoma</taxon>
    </lineage>
</organism>
<sequence>MPDIVELRAIEKYFGTNRVIPSLSLRIRQGEFLTLLGPSGCGKTTLLRIIAGFENPTHGQVLLDGDDITALPPFRRNVNTVFQNYALFPHLSVRENVAFGLKQKGIDKATVAREVEQVLAMVRMESFVDRKPKELSGGQQQRIALARAIVNRPKVLLLDEPLAALDLKLRKQMQIELKNLHQQLGITFVFVTHDQEEALTMSDRIAVMNRGVIEQLDAPQTVYDHPASQFVADFIGENNTLSGTVEGGQFHYGSTRIPVAEAPKQQGAALLFIRPEHVIINRQRPADAFSLPAQVVGRTFLGNQWKIHCNLTGSDTPIDIAVKPDAINALDGYTDVFLNWPVGKATLALQ</sequence>
<dbReference type="FunFam" id="3.40.50.300:FF:000133">
    <property type="entry name" value="Spermidine/putrescine import ATP-binding protein PotA"/>
    <property type="match status" value="1"/>
</dbReference>
<dbReference type="InterPro" id="IPR017871">
    <property type="entry name" value="ABC_transporter-like_CS"/>
</dbReference>
<comment type="subunit">
    <text evidence="7">The complex is composed of two ATP-binding proteins (PotA), two transmembrane proteins (PotB and PotC) and a solute-binding protein (PotD).</text>
</comment>
<feature type="domain" description="ABC transporter" evidence="8">
    <location>
        <begin position="5"/>
        <end position="235"/>
    </location>
</feature>
<dbReference type="SUPFAM" id="SSF52540">
    <property type="entry name" value="P-loop containing nucleoside triphosphate hydrolases"/>
    <property type="match status" value="1"/>
</dbReference>
<evidence type="ECO:0000313" key="9">
    <source>
        <dbReference type="EMBL" id="RIV19144.1"/>
    </source>
</evidence>
<comment type="caution">
    <text evidence="9">The sequence shown here is derived from an EMBL/GenBank/DDBJ whole genome shotgun (WGS) entry which is preliminary data.</text>
</comment>
<evidence type="ECO:0000256" key="5">
    <source>
        <dbReference type="ARBA" id="ARBA00022967"/>
    </source>
</evidence>
<dbReference type="InterPro" id="IPR008995">
    <property type="entry name" value="Mo/tungstate-bd_C_term_dom"/>
</dbReference>
<evidence type="ECO:0000256" key="4">
    <source>
        <dbReference type="ARBA" id="ARBA00022840"/>
    </source>
</evidence>
<evidence type="ECO:0000259" key="8">
    <source>
        <dbReference type="PROSITE" id="PS50893"/>
    </source>
</evidence>
<dbReference type="EMBL" id="QXED01000009">
    <property type="protein sequence ID" value="RIV19144.1"/>
    <property type="molecule type" value="Genomic_DNA"/>
</dbReference>
<proteinExistence type="inferred from homology"/>
<keyword evidence="1 7" id="KW-0813">Transport</keyword>
<comment type="catalytic activity">
    <reaction evidence="7">
        <text>ATP + H2O + polyamine-[polyamine-binding protein]Side 1 = ADP + phosphate + polyamineSide 2 + [polyamine-binding protein]Side 1.</text>
        <dbReference type="EC" id="7.6.2.11"/>
    </reaction>
</comment>
<keyword evidence="2 7" id="KW-1003">Cell membrane</keyword>
<keyword evidence="3 7" id="KW-0547">Nucleotide-binding</keyword>
<accession>A0A418M0M8</accession>
<dbReference type="OrthoDB" id="1114670at2"/>
<dbReference type="Gene3D" id="2.40.50.100">
    <property type="match status" value="1"/>
</dbReference>
<keyword evidence="5 7" id="KW-1278">Translocase</keyword>
<dbReference type="SUPFAM" id="SSF50331">
    <property type="entry name" value="MOP-like"/>
    <property type="match status" value="1"/>
</dbReference>
<dbReference type="PROSITE" id="PS50893">
    <property type="entry name" value="ABC_TRANSPORTER_2"/>
    <property type="match status" value="1"/>
</dbReference>
<evidence type="ECO:0000256" key="2">
    <source>
        <dbReference type="ARBA" id="ARBA00022475"/>
    </source>
</evidence>
<dbReference type="Proteomes" id="UP000283523">
    <property type="component" value="Unassembled WGS sequence"/>
</dbReference>
<dbReference type="PROSITE" id="PS00211">
    <property type="entry name" value="ABC_TRANSPORTER_1"/>
    <property type="match status" value="1"/>
</dbReference>
<evidence type="ECO:0000313" key="10">
    <source>
        <dbReference type="Proteomes" id="UP000283523"/>
    </source>
</evidence>
<dbReference type="InterPro" id="IPR041193">
    <property type="entry name" value="CysA_C"/>
</dbReference>
<dbReference type="InterPro" id="IPR050093">
    <property type="entry name" value="ABC_SmlMolc_Importer"/>
</dbReference>
<reference evidence="9 10" key="1">
    <citation type="submission" date="2018-08" db="EMBL/GenBank/DDBJ databases">
        <title>Fibrisoma montanum sp. nov., isolated from Danxia mountain soil.</title>
        <authorList>
            <person name="Huang Y."/>
        </authorList>
    </citation>
    <scope>NUCLEOTIDE SEQUENCE [LARGE SCALE GENOMIC DNA]</scope>
    <source>
        <strain evidence="9 10">HYT19</strain>
    </source>
</reference>
<dbReference type="PANTHER" id="PTHR42781">
    <property type="entry name" value="SPERMIDINE/PUTRESCINE IMPORT ATP-BINDING PROTEIN POTA"/>
    <property type="match status" value="1"/>
</dbReference>
<dbReference type="PANTHER" id="PTHR42781:SF4">
    <property type="entry name" value="SPERMIDINE_PUTRESCINE IMPORT ATP-BINDING PROTEIN POTA"/>
    <property type="match status" value="1"/>
</dbReference>
<dbReference type="CDD" id="cd03300">
    <property type="entry name" value="ABC_PotA_N"/>
    <property type="match status" value="1"/>
</dbReference>
<dbReference type="InterPro" id="IPR003593">
    <property type="entry name" value="AAA+_ATPase"/>
</dbReference>
<dbReference type="Pfam" id="PF00005">
    <property type="entry name" value="ABC_tran"/>
    <property type="match status" value="1"/>
</dbReference>
<dbReference type="Gene3D" id="3.40.50.300">
    <property type="entry name" value="P-loop containing nucleotide triphosphate hydrolases"/>
    <property type="match status" value="1"/>
</dbReference>
<dbReference type="EC" id="7.6.2.11" evidence="7"/>
<dbReference type="InterPro" id="IPR027417">
    <property type="entry name" value="P-loop_NTPase"/>
</dbReference>
<comment type="function">
    <text evidence="7">Part of the ABC transporter complex PotABCD involved in spermidine/putrescine import. Responsible for energy coupling to the transport system.</text>
</comment>
<evidence type="ECO:0000256" key="6">
    <source>
        <dbReference type="ARBA" id="ARBA00023136"/>
    </source>
</evidence>
<dbReference type="Pfam" id="PF17850">
    <property type="entry name" value="CysA_C_terminal"/>
    <property type="match status" value="1"/>
</dbReference>
<dbReference type="GO" id="GO:0043190">
    <property type="term" value="C:ATP-binding cassette (ABC) transporter complex"/>
    <property type="evidence" value="ECO:0007669"/>
    <property type="project" value="InterPro"/>
</dbReference>
<evidence type="ECO:0000256" key="3">
    <source>
        <dbReference type="ARBA" id="ARBA00022741"/>
    </source>
</evidence>
<name>A0A418M0M8_9BACT</name>
<dbReference type="SMART" id="SM00382">
    <property type="entry name" value="AAA"/>
    <property type="match status" value="1"/>
</dbReference>
<dbReference type="InterPro" id="IPR003439">
    <property type="entry name" value="ABC_transporter-like_ATP-bd"/>
</dbReference>